<sequence>MSWTDERIDELTRLWQAGHSASDIGKRLGVSKNAVVGKAHRLKLPSRPSPIKQGENGEEVQANGHAAAQNGQQGGTRGGQAAANGSGQQRKRSGNGARKGSGSGNGKEQWKAAANKVVSQRAQLEQRGQRTGCLWPFGDPSEPDFHFCGAQSLPGKPYCQEHAQRAYITRSRDRDGQDERDEEAA</sequence>
<evidence type="ECO:0000313" key="3">
    <source>
        <dbReference type="Proteomes" id="UP000199415"/>
    </source>
</evidence>
<dbReference type="STRING" id="1082479.SAMN05216241_10315"/>
<gene>
    <name evidence="2" type="ORF">SAMN05216241_10315</name>
</gene>
<organism evidence="2 3">
    <name type="scientific">Limimonas halophila</name>
    <dbReference type="NCBI Taxonomy" id="1082479"/>
    <lineage>
        <taxon>Bacteria</taxon>
        <taxon>Pseudomonadati</taxon>
        <taxon>Pseudomonadota</taxon>
        <taxon>Alphaproteobacteria</taxon>
        <taxon>Rhodospirillales</taxon>
        <taxon>Rhodovibrionaceae</taxon>
        <taxon>Limimonas</taxon>
    </lineage>
</organism>
<evidence type="ECO:0000256" key="1">
    <source>
        <dbReference type="SAM" id="MobiDB-lite"/>
    </source>
</evidence>
<dbReference type="Gene3D" id="1.10.10.60">
    <property type="entry name" value="Homeodomain-like"/>
    <property type="match status" value="1"/>
</dbReference>
<reference evidence="2 3" key="1">
    <citation type="submission" date="2016-10" db="EMBL/GenBank/DDBJ databases">
        <authorList>
            <person name="de Groot N.N."/>
        </authorList>
    </citation>
    <scope>NUCLEOTIDE SEQUENCE [LARGE SCALE GENOMIC DNA]</scope>
    <source>
        <strain evidence="2 3">DSM 25584</strain>
    </source>
</reference>
<keyword evidence="3" id="KW-1185">Reference proteome</keyword>
<dbReference type="EMBL" id="FNCE01000003">
    <property type="protein sequence ID" value="SDF88190.1"/>
    <property type="molecule type" value="Genomic_DNA"/>
</dbReference>
<feature type="compositionally biased region" description="Low complexity" evidence="1">
    <location>
        <begin position="61"/>
        <end position="71"/>
    </location>
</feature>
<dbReference type="Proteomes" id="UP000199415">
    <property type="component" value="Unassembled WGS sequence"/>
</dbReference>
<feature type="compositionally biased region" description="Low complexity" evidence="1">
    <location>
        <begin position="79"/>
        <end position="88"/>
    </location>
</feature>
<dbReference type="AlphaFoldDB" id="A0A1G7PRZ6"/>
<name>A0A1G7PRZ6_9PROT</name>
<accession>A0A1G7PRZ6</accession>
<protein>
    <submittedName>
        <fullName evidence="2">GcrA cell cycle regulator</fullName>
    </submittedName>
</protein>
<dbReference type="InterPro" id="IPR011681">
    <property type="entry name" value="GcrA"/>
</dbReference>
<dbReference type="OrthoDB" id="9798071at2"/>
<dbReference type="RefSeq" id="WP_090019162.1">
    <property type="nucleotide sequence ID" value="NZ_FNCE01000003.1"/>
</dbReference>
<evidence type="ECO:0000313" key="2">
    <source>
        <dbReference type="EMBL" id="SDF88190.1"/>
    </source>
</evidence>
<proteinExistence type="predicted"/>
<dbReference type="Pfam" id="PF07750">
    <property type="entry name" value="GcrA"/>
    <property type="match status" value="1"/>
</dbReference>
<feature type="region of interest" description="Disordered" evidence="1">
    <location>
        <begin position="39"/>
        <end position="127"/>
    </location>
</feature>